<feature type="transmembrane region" description="Helical" evidence="4">
    <location>
        <begin position="101"/>
        <end position="128"/>
    </location>
</feature>
<evidence type="ECO:0000256" key="2">
    <source>
        <dbReference type="ARBA" id="ARBA00022989"/>
    </source>
</evidence>
<feature type="transmembrane region" description="Helical" evidence="4">
    <location>
        <begin position="42"/>
        <end position="62"/>
    </location>
</feature>
<evidence type="ECO:0000256" key="4">
    <source>
        <dbReference type="SAM" id="Phobius"/>
    </source>
</evidence>
<evidence type="ECO:0000256" key="1">
    <source>
        <dbReference type="ARBA" id="ARBA00022692"/>
    </source>
</evidence>
<dbReference type="EMBL" id="SGSQ01000005">
    <property type="protein sequence ID" value="RZG47955.1"/>
    <property type="molecule type" value="Genomic_DNA"/>
</dbReference>
<proteinExistence type="predicted"/>
<accession>A0A4Q7AL62</accession>
<feature type="domain" description="Major facilitator superfamily (MFS) profile" evidence="5">
    <location>
        <begin position="8"/>
        <end position="432"/>
    </location>
</feature>
<dbReference type="GO" id="GO:0022857">
    <property type="term" value="F:transmembrane transporter activity"/>
    <property type="evidence" value="ECO:0007669"/>
    <property type="project" value="InterPro"/>
</dbReference>
<dbReference type="InterPro" id="IPR036259">
    <property type="entry name" value="MFS_trans_sf"/>
</dbReference>
<feature type="transmembrane region" description="Helical" evidence="4">
    <location>
        <begin position="320"/>
        <end position="342"/>
    </location>
</feature>
<feature type="transmembrane region" description="Helical" evidence="4">
    <location>
        <begin position="407"/>
        <end position="428"/>
    </location>
</feature>
<reference evidence="6 7" key="1">
    <citation type="submission" date="2019-02" db="EMBL/GenBank/DDBJ databases">
        <title>The Batch Genome Submission of Acinetobacter spp. strains.</title>
        <authorList>
            <person name="Qin J."/>
            <person name="Hu Y."/>
            <person name="Ye H."/>
            <person name="Wei L."/>
            <person name="Feng Y."/>
            <person name="Zong Z."/>
        </authorList>
    </citation>
    <scope>NUCLEOTIDE SEQUENCE [LARGE SCALE GENOMIC DNA]</scope>
    <source>
        <strain evidence="6 7">WCHAW060049</strain>
    </source>
</reference>
<feature type="transmembrane region" description="Helical" evidence="4">
    <location>
        <begin position="74"/>
        <end position="95"/>
    </location>
</feature>
<feature type="transmembrane region" description="Helical" evidence="4">
    <location>
        <begin position="9"/>
        <end position="30"/>
    </location>
</feature>
<dbReference type="PANTHER" id="PTHR23546">
    <property type="entry name" value="TRANSPORT PROTEIN"/>
    <property type="match status" value="1"/>
</dbReference>
<dbReference type="Pfam" id="PF07690">
    <property type="entry name" value="MFS_1"/>
    <property type="match status" value="1"/>
</dbReference>
<dbReference type="Proteomes" id="UP000293863">
    <property type="component" value="Unassembled WGS sequence"/>
</dbReference>
<evidence type="ECO:0000256" key="3">
    <source>
        <dbReference type="ARBA" id="ARBA00023136"/>
    </source>
</evidence>
<sequence length="434" mass="47981">MNKNNDKTLWILLSASLANGVSFSMILPLLAPLIRQLHMTEFQAGLLVSVSALLMSLTAMWISKKAQWQNQFYLLSIGFIGMAITWGLFSAVLSYGVTYSIAMSLLFSLLLVTRASTGVFMAMPQIALQSFVMTSCTEEKQRSQMMAKFGSLNSVGLILGPLVTTLLIGWGILVPMWLAVIILVLMSIVIVCLYPKEQLNHQAKIHDGSVQTTTGQQQKIHQKQETYLQQEGNVVANLKQIKLQQDSINKAIIWLILGFSLYIAIVTLNLTAGFYIQDKFQLSIPQSAIYFSQCSLIVGIALVMMQIAISKWLKWSLQQLLFVGLSSMLLGLGISIVSANIFIFQSAYLFYGIAVACLMPAFTTGAAQSVALNLQTKIAALCTMVQGLSLVVAPLLSTALYQFDMIFPYYMLIGIFILFSGYFVVLRLKTEKYG</sequence>
<name>A0A4Q7AL62_9GAMM</name>
<organism evidence="6 7">
    <name type="scientific">Acinetobacter wuhouensis</name>
    <dbReference type="NCBI Taxonomy" id="1879050"/>
    <lineage>
        <taxon>Bacteria</taxon>
        <taxon>Pseudomonadati</taxon>
        <taxon>Pseudomonadota</taxon>
        <taxon>Gammaproteobacteria</taxon>
        <taxon>Moraxellales</taxon>
        <taxon>Moraxellaceae</taxon>
        <taxon>Acinetobacter</taxon>
    </lineage>
</organism>
<dbReference type="Gene3D" id="1.20.1250.20">
    <property type="entry name" value="MFS general substrate transporter like domains"/>
    <property type="match status" value="1"/>
</dbReference>
<keyword evidence="7" id="KW-1185">Reference proteome</keyword>
<evidence type="ECO:0000313" key="7">
    <source>
        <dbReference type="Proteomes" id="UP000293863"/>
    </source>
</evidence>
<feature type="transmembrane region" description="Helical" evidence="4">
    <location>
        <begin position="149"/>
        <end position="170"/>
    </location>
</feature>
<keyword evidence="2 4" id="KW-1133">Transmembrane helix</keyword>
<feature type="transmembrane region" description="Helical" evidence="4">
    <location>
        <begin position="378"/>
        <end position="401"/>
    </location>
</feature>
<dbReference type="AlphaFoldDB" id="A0A4Q7AL62"/>
<feature type="transmembrane region" description="Helical" evidence="4">
    <location>
        <begin position="288"/>
        <end position="308"/>
    </location>
</feature>
<protein>
    <submittedName>
        <fullName evidence="6">MFS transporter</fullName>
    </submittedName>
</protein>
<dbReference type="PROSITE" id="PS50850">
    <property type="entry name" value="MFS"/>
    <property type="match status" value="1"/>
</dbReference>
<gene>
    <name evidence="6" type="ORF">EXU28_04100</name>
</gene>
<evidence type="ECO:0000259" key="5">
    <source>
        <dbReference type="PROSITE" id="PS50850"/>
    </source>
</evidence>
<dbReference type="SUPFAM" id="SSF103473">
    <property type="entry name" value="MFS general substrate transporter"/>
    <property type="match status" value="1"/>
</dbReference>
<dbReference type="InterPro" id="IPR011701">
    <property type="entry name" value="MFS"/>
</dbReference>
<evidence type="ECO:0000313" key="6">
    <source>
        <dbReference type="EMBL" id="RZG47955.1"/>
    </source>
</evidence>
<feature type="transmembrane region" description="Helical" evidence="4">
    <location>
        <begin position="251"/>
        <end position="276"/>
    </location>
</feature>
<comment type="caution">
    <text evidence="6">The sequence shown here is derived from an EMBL/GenBank/DDBJ whole genome shotgun (WGS) entry which is preliminary data.</text>
</comment>
<dbReference type="PANTHER" id="PTHR23546:SF1">
    <property type="entry name" value="MEMBRANE PROTEIN"/>
    <property type="match status" value="1"/>
</dbReference>
<keyword evidence="1 4" id="KW-0812">Transmembrane</keyword>
<keyword evidence="3 4" id="KW-0472">Membrane</keyword>
<dbReference type="InterPro" id="IPR020846">
    <property type="entry name" value="MFS_dom"/>
</dbReference>
<feature type="transmembrane region" description="Helical" evidence="4">
    <location>
        <begin position="176"/>
        <end position="194"/>
    </location>
</feature>
<dbReference type="RefSeq" id="WP_130168133.1">
    <property type="nucleotide sequence ID" value="NZ_SGSQ01000005.1"/>
</dbReference>
<feature type="transmembrane region" description="Helical" evidence="4">
    <location>
        <begin position="348"/>
        <end position="366"/>
    </location>
</feature>